<name>A0A6M1U4V7_9RHOB</name>
<reference evidence="3 4" key="1">
    <citation type="submission" date="2020-02" db="EMBL/GenBank/DDBJ databases">
        <title>Rhodobacter translucens sp. nov., a novel bacterium isolated from activated sludge.</title>
        <authorList>
            <person name="Liu J."/>
        </authorList>
    </citation>
    <scope>NUCLEOTIDE SEQUENCE [LARGE SCALE GENOMIC DNA]</scope>
    <source>
        <strain evidence="3 4">HX-7-19</strain>
    </source>
</reference>
<comment type="caution">
    <text evidence="3">The sequence shown here is derived from an EMBL/GenBank/DDBJ whole genome shotgun (WGS) entry which is preliminary data.</text>
</comment>
<gene>
    <name evidence="3" type="ORF">G5V65_17715</name>
</gene>
<dbReference type="EMBL" id="JAALFE010000022">
    <property type="protein sequence ID" value="NGQ92734.1"/>
    <property type="molecule type" value="Genomic_DNA"/>
</dbReference>
<keyword evidence="1" id="KW-0472">Membrane</keyword>
<feature type="signal peptide" evidence="2">
    <location>
        <begin position="1"/>
        <end position="24"/>
    </location>
</feature>
<dbReference type="Proteomes" id="UP000474758">
    <property type="component" value="Unassembled WGS sequence"/>
</dbReference>
<protein>
    <recommendedName>
        <fullName evidence="5">VPLPA-CTERM sorting domain-containing protein</fullName>
    </recommendedName>
</protein>
<evidence type="ECO:0000313" key="4">
    <source>
        <dbReference type="Proteomes" id="UP000474758"/>
    </source>
</evidence>
<feature type="transmembrane region" description="Helical" evidence="1">
    <location>
        <begin position="176"/>
        <end position="195"/>
    </location>
</feature>
<evidence type="ECO:0000313" key="3">
    <source>
        <dbReference type="EMBL" id="NGQ92734.1"/>
    </source>
</evidence>
<dbReference type="AlphaFoldDB" id="A0A6M1U4V7"/>
<keyword evidence="1" id="KW-0812">Transmembrane</keyword>
<keyword evidence="4" id="KW-1185">Reference proteome</keyword>
<evidence type="ECO:0000256" key="2">
    <source>
        <dbReference type="SAM" id="SignalP"/>
    </source>
</evidence>
<evidence type="ECO:0008006" key="5">
    <source>
        <dbReference type="Google" id="ProtNLM"/>
    </source>
</evidence>
<dbReference type="RefSeq" id="WP_165052766.1">
    <property type="nucleotide sequence ID" value="NZ_JAALFE010000022.1"/>
</dbReference>
<organism evidence="3 4">
    <name type="scientific">Paragemmobacter kunshanensis</name>
    <dbReference type="NCBI Taxonomy" id="2583234"/>
    <lineage>
        <taxon>Bacteria</taxon>
        <taxon>Pseudomonadati</taxon>
        <taxon>Pseudomonadota</taxon>
        <taxon>Alphaproteobacteria</taxon>
        <taxon>Rhodobacterales</taxon>
        <taxon>Paracoccaceae</taxon>
        <taxon>Paragemmobacter</taxon>
    </lineage>
</organism>
<proteinExistence type="predicted"/>
<keyword evidence="1" id="KW-1133">Transmembrane helix</keyword>
<keyword evidence="2" id="KW-0732">Signal</keyword>
<accession>A0A6M1U4V7</accession>
<feature type="chain" id="PRO_5026984409" description="VPLPA-CTERM sorting domain-containing protein" evidence="2">
    <location>
        <begin position="25"/>
        <end position="204"/>
    </location>
</feature>
<evidence type="ECO:0000256" key="1">
    <source>
        <dbReference type="SAM" id="Phobius"/>
    </source>
</evidence>
<sequence>MFATVRSLACAAAASLFLAQGAQAATVNFTIDSVGLGTETCNPVPGNDNSCNFGIADQLGVTASSVTTPASQTFRLFNIVASGNDQGDPDSFSFTTTVEILVGLVSYEFTALASIVNWGPSQGNNLNPGASLTWGPVLATAGAPLLVNFLSGGPFDPETGPDYIGADIRIEAVSVVPLPGGVLLLLSAIAGLFGLSRRRRNLPA</sequence>